<feature type="compositionally biased region" description="Polar residues" evidence="1">
    <location>
        <begin position="922"/>
        <end position="938"/>
    </location>
</feature>
<comment type="caution">
    <text evidence="2">The sequence shown here is derived from an EMBL/GenBank/DDBJ whole genome shotgun (WGS) entry which is preliminary data.</text>
</comment>
<feature type="compositionally biased region" description="Low complexity" evidence="1">
    <location>
        <begin position="658"/>
        <end position="674"/>
    </location>
</feature>
<feature type="compositionally biased region" description="Polar residues" evidence="1">
    <location>
        <begin position="116"/>
        <end position="138"/>
    </location>
</feature>
<feature type="region of interest" description="Disordered" evidence="1">
    <location>
        <begin position="1"/>
        <end position="180"/>
    </location>
</feature>
<feature type="compositionally biased region" description="Basic and acidic residues" evidence="1">
    <location>
        <begin position="426"/>
        <end position="439"/>
    </location>
</feature>
<feature type="compositionally biased region" description="Basic residues" evidence="1">
    <location>
        <begin position="50"/>
        <end position="66"/>
    </location>
</feature>
<dbReference type="InParanoid" id="A0A1Y1UG77"/>
<dbReference type="PANTHER" id="PTHR35140">
    <property type="entry name" value="MITOTIC CHECK POINT PROTEIN BFA1"/>
    <property type="match status" value="1"/>
</dbReference>
<dbReference type="RefSeq" id="XP_021871060.1">
    <property type="nucleotide sequence ID" value="XM_022015711.1"/>
</dbReference>
<dbReference type="GO" id="GO:0001100">
    <property type="term" value="P:negative regulation of exit from mitosis"/>
    <property type="evidence" value="ECO:0007669"/>
    <property type="project" value="InterPro"/>
</dbReference>
<feature type="compositionally biased region" description="Basic and acidic residues" evidence="1">
    <location>
        <begin position="1004"/>
        <end position="1014"/>
    </location>
</feature>
<dbReference type="GO" id="GO:1990334">
    <property type="term" value="C:Bfa1-Bub2 complex"/>
    <property type="evidence" value="ECO:0007669"/>
    <property type="project" value="InterPro"/>
</dbReference>
<evidence type="ECO:0000313" key="2">
    <source>
        <dbReference type="EMBL" id="ORX37022.1"/>
    </source>
</evidence>
<proteinExistence type="predicted"/>
<evidence type="ECO:0000313" key="3">
    <source>
        <dbReference type="Proteomes" id="UP000193218"/>
    </source>
</evidence>
<dbReference type="Proteomes" id="UP000193218">
    <property type="component" value="Unassembled WGS sequence"/>
</dbReference>
<feature type="compositionally biased region" description="Polar residues" evidence="1">
    <location>
        <begin position="507"/>
        <end position="521"/>
    </location>
</feature>
<dbReference type="GeneID" id="33557520"/>
<sequence length="1027" mass="110130">MSPVPPPAGVSVPSENWDEDDSFDFDPNSSNLVLASSSSPSESSSSPKTHPPHHVHQHHQHHRHGSKTSISQSHISSPLRQSHLNFKAPGSSQRNDNDDDEDEVDFDLDLPDSFPAQGSPQVNPRLRSNPSSSHQSIRNLPAQIIGQGPKGVGTVTRLGSTGNGGSSRGPSKPTGLVSAHSKAIERAWENDVDFDSLDDDDVDEPLPSTLARRLTLSPPKARIMPGPDALDDIDLDLEDGEATLKAGATIKAMLPPKRVVKPQEDELENDFVLPLNVRNLTLATASHVLPGNRTVGLPDSPSTSTSGKKSGSFSWGDSPKRRSETSVTSLTDGPSKVIQGSGNKGTGQEADLFGEEEDMEDGIIIPSGTFFSSGQAKELNKILDRKRRGPPPIQAPTAAAHHRQGTDDMFRTGDESIEDGLVLENPRTELSRRRLDRAVKARTPNSQLKKHAKSGGGATTGSSAAREARERAWEKQREHGWGRHIPSQPLPSSSTGRAQSALGFTGRSHSSGTVGLNNLASASKRDTSAKDSTLSRTRMHSMAMLPPPIPESRDGIPPPPTTPSSSSRLRHQKSFHHIPPQSPSLARKQSLASLQDAMTSGSHPLPTPPSSLSKTSGSAETPGRYHHSTSRLTMPTSSSLAKSRPPLNNIFPKTEFTASSSASSISSGSREMASVPRSKSGKGSWGRDQLIAPPATMSVPRKGRRWDGNELDGIEDIPVDGKSSGSFGRSKSRKALDLQAMGSKPFAEQVSDAERRRLAPRSMNKPRIGRRMPALISHKGRNDKVIVVGDMTFNPRTQRWEGNEAMLRDFDPPTAPSVRPALITHYTGSSVGGVRSPLHGAGGPGGSGYGGGGGGGTVRIVGNMMFDPEKMCWVSTLAPEDDEPDPFANMADDEDEDVGGTITRATAKRFVAVGGAHMPSSTYTTGGMKTSQSSTALSHESGWSSRMASESSMSAMSWDERGGGLQGERVDIPVGLIEECREAEERHKKEMRGWMVRAGPGGAESDKRDRGRREEKRLWEIRVLATS</sequence>
<protein>
    <submittedName>
        <fullName evidence="2">Uncharacterized protein</fullName>
    </submittedName>
</protein>
<feature type="compositionally biased region" description="Pro residues" evidence="1">
    <location>
        <begin position="545"/>
        <end position="562"/>
    </location>
</feature>
<feature type="compositionally biased region" description="Basic and acidic residues" evidence="1">
    <location>
        <begin position="466"/>
        <end position="481"/>
    </location>
</feature>
<evidence type="ECO:0000256" key="1">
    <source>
        <dbReference type="SAM" id="MobiDB-lite"/>
    </source>
</evidence>
<feature type="region of interest" description="Disordered" evidence="1">
    <location>
        <begin position="991"/>
        <end position="1014"/>
    </location>
</feature>
<feature type="region of interest" description="Disordered" evidence="1">
    <location>
        <begin position="423"/>
        <end position="734"/>
    </location>
</feature>
<keyword evidence="3" id="KW-1185">Reference proteome</keyword>
<feature type="compositionally biased region" description="Low complexity" evidence="1">
    <location>
        <begin position="67"/>
        <end position="77"/>
    </location>
</feature>
<dbReference type="STRING" id="4999.A0A1Y1UG77"/>
<organism evidence="2 3">
    <name type="scientific">Kockovaella imperatae</name>
    <dbReference type="NCBI Taxonomy" id="4999"/>
    <lineage>
        <taxon>Eukaryota</taxon>
        <taxon>Fungi</taxon>
        <taxon>Dikarya</taxon>
        <taxon>Basidiomycota</taxon>
        <taxon>Agaricomycotina</taxon>
        <taxon>Tremellomycetes</taxon>
        <taxon>Tremellales</taxon>
        <taxon>Cuniculitremaceae</taxon>
        <taxon>Kockovaella</taxon>
    </lineage>
</organism>
<reference evidence="2 3" key="1">
    <citation type="submission" date="2017-03" db="EMBL/GenBank/DDBJ databases">
        <title>Widespread Adenine N6-methylation of Active Genes in Fungi.</title>
        <authorList>
            <consortium name="DOE Joint Genome Institute"/>
            <person name="Mondo S.J."/>
            <person name="Dannebaum R.O."/>
            <person name="Kuo R.C."/>
            <person name="Louie K.B."/>
            <person name="Bewick A.J."/>
            <person name="Labutti K."/>
            <person name="Haridas S."/>
            <person name="Kuo A."/>
            <person name="Salamov A."/>
            <person name="Ahrendt S.R."/>
            <person name="Lau R."/>
            <person name="Bowen B.P."/>
            <person name="Lipzen A."/>
            <person name="Sullivan W."/>
            <person name="Andreopoulos W.B."/>
            <person name="Clum A."/>
            <person name="Lindquist E."/>
            <person name="Daum C."/>
            <person name="Northen T.R."/>
            <person name="Ramamoorthy G."/>
            <person name="Schmitz R.J."/>
            <person name="Gryganskyi A."/>
            <person name="Culley D."/>
            <person name="Magnuson J."/>
            <person name="James T.Y."/>
            <person name="O'Malley M.A."/>
            <person name="Stajich J.E."/>
            <person name="Spatafora J.W."/>
            <person name="Visel A."/>
            <person name="Grigoriev I.V."/>
        </authorList>
    </citation>
    <scope>NUCLEOTIDE SEQUENCE [LARGE SCALE GENOMIC DNA]</scope>
    <source>
        <strain evidence="2 3">NRRL Y-17943</strain>
    </source>
</reference>
<gene>
    <name evidence="2" type="ORF">BD324DRAFT_624501</name>
</gene>
<feature type="compositionally biased region" description="Low complexity" evidence="1">
    <location>
        <begin position="599"/>
        <end position="618"/>
    </location>
</feature>
<feature type="compositionally biased region" description="Low complexity" evidence="1">
    <location>
        <begin position="25"/>
        <end position="46"/>
    </location>
</feature>
<feature type="region of interest" description="Disordered" evidence="1">
    <location>
        <begin position="922"/>
        <end position="942"/>
    </location>
</feature>
<dbReference type="GO" id="GO:0005096">
    <property type="term" value="F:GTPase activator activity"/>
    <property type="evidence" value="ECO:0007669"/>
    <property type="project" value="InterPro"/>
</dbReference>
<feature type="compositionally biased region" description="Polar residues" evidence="1">
    <location>
        <begin position="78"/>
        <end position="94"/>
    </location>
</feature>
<feature type="compositionally biased region" description="Low complexity" evidence="1">
    <location>
        <begin position="298"/>
        <end position="317"/>
    </location>
</feature>
<feature type="region of interest" description="Disordered" evidence="1">
    <location>
        <begin position="290"/>
        <end position="348"/>
    </location>
</feature>
<feature type="compositionally biased region" description="Polar residues" evidence="1">
    <location>
        <begin position="630"/>
        <end position="641"/>
    </location>
</feature>
<dbReference type="GO" id="GO:0044732">
    <property type="term" value="C:mitotic spindle pole body"/>
    <property type="evidence" value="ECO:0007669"/>
    <property type="project" value="TreeGrafter"/>
</dbReference>
<name>A0A1Y1UG77_9TREE</name>
<feature type="compositionally biased region" description="Acidic residues" evidence="1">
    <location>
        <begin position="709"/>
        <end position="718"/>
    </location>
</feature>
<dbReference type="AlphaFoldDB" id="A0A1Y1UG77"/>
<accession>A0A1Y1UG77</accession>
<dbReference type="EMBL" id="NBSH01000006">
    <property type="protein sequence ID" value="ORX37022.1"/>
    <property type="molecule type" value="Genomic_DNA"/>
</dbReference>
<dbReference type="OrthoDB" id="19159at2759"/>
<dbReference type="InterPro" id="IPR034586">
    <property type="entry name" value="Bfa1/Byr4"/>
</dbReference>
<feature type="compositionally biased region" description="Acidic residues" evidence="1">
    <location>
        <begin position="97"/>
        <end position="110"/>
    </location>
</feature>
<dbReference type="PANTHER" id="PTHR35140:SF1">
    <property type="entry name" value="MITOTIC CHECK POINT PROTEIN BFA1"/>
    <property type="match status" value="1"/>
</dbReference>